<dbReference type="PROSITE" id="PS50022">
    <property type="entry name" value="FA58C_3"/>
    <property type="match status" value="1"/>
</dbReference>
<dbReference type="OrthoDB" id="3965347at2"/>
<evidence type="ECO:0000313" key="3">
    <source>
        <dbReference type="Proteomes" id="UP000185003"/>
    </source>
</evidence>
<dbReference type="Proteomes" id="UP000185003">
    <property type="component" value="Unassembled WGS sequence"/>
</dbReference>
<organism evidence="2 3">
    <name type="scientific">Chitinophaga niabensis</name>
    <dbReference type="NCBI Taxonomy" id="536979"/>
    <lineage>
        <taxon>Bacteria</taxon>
        <taxon>Pseudomonadati</taxon>
        <taxon>Bacteroidota</taxon>
        <taxon>Chitinophagia</taxon>
        <taxon>Chitinophagales</taxon>
        <taxon>Chitinophagaceae</taxon>
        <taxon>Chitinophaga</taxon>
    </lineage>
</organism>
<dbReference type="InterPro" id="IPR008979">
    <property type="entry name" value="Galactose-bd-like_sf"/>
</dbReference>
<dbReference type="Gene3D" id="2.60.120.260">
    <property type="entry name" value="Galactose-binding domain-like"/>
    <property type="match status" value="1"/>
</dbReference>
<dbReference type="EMBL" id="FSRA01000001">
    <property type="protein sequence ID" value="SIN89285.1"/>
    <property type="molecule type" value="Genomic_DNA"/>
</dbReference>
<feature type="domain" description="F5/8 type C" evidence="1">
    <location>
        <begin position="17"/>
        <end position="173"/>
    </location>
</feature>
<accession>A0A1N6F1Z1</accession>
<dbReference type="Pfam" id="PF00754">
    <property type="entry name" value="F5_F8_type_C"/>
    <property type="match status" value="1"/>
</dbReference>
<evidence type="ECO:0000313" key="2">
    <source>
        <dbReference type="EMBL" id="SIN89285.1"/>
    </source>
</evidence>
<dbReference type="STRING" id="536979.SAMN04488055_1966"/>
<dbReference type="PROSITE" id="PS51257">
    <property type="entry name" value="PROKAR_LIPOPROTEIN"/>
    <property type="match status" value="1"/>
</dbReference>
<sequence>MKSNVYILLMAAVLGACGKAEVVTFRDRSTVIKADRSTWTATASSEETVAEAAGAAMLLDGKIATYWHSDYSVTNPPYPHWIRIDMKTAIKLVSVEITARQNNTNAMTKFKLEGSTDGNTWSLMGDNLVFTGATKTPQSYPVSSAVTVRYLRLTALEGPVKNNFIAEIEAFAGK</sequence>
<name>A0A1N6F1Z1_9BACT</name>
<keyword evidence="3" id="KW-1185">Reference proteome</keyword>
<dbReference type="InterPro" id="IPR000421">
    <property type="entry name" value="FA58C"/>
</dbReference>
<gene>
    <name evidence="2" type="ORF">SAMN04488055_1966</name>
</gene>
<protein>
    <submittedName>
        <fullName evidence="2">F5/8 type C domain-containing protein</fullName>
    </submittedName>
</protein>
<dbReference type="RefSeq" id="WP_159442244.1">
    <property type="nucleotide sequence ID" value="NZ_FSRA01000001.1"/>
</dbReference>
<reference evidence="2 3" key="1">
    <citation type="submission" date="2016-11" db="EMBL/GenBank/DDBJ databases">
        <authorList>
            <person name="Jaros S."/>
            <person name="Januszkiewicz K."/>
            <person name="Wedrychowicz H."/>
        </authorList>
    </citation>
    <scope>NUCLEOTIDE SEQUENCE [LARGE SCALE GENOMIC DNA]</scope>
    <source>
        <strain evidence="2 3">DSM 24787</strain>
    </source>
</reference>
<dbReference type="SUPFAM" id="SSF49785">
    <property type="entry name" value="Galactose-binding domain-like"/>
    <property type="match status" value="1"/>
</dbReference>
<evidence type="ECO:0000259" key="1">
    <source>
        <dbReference type="PROSITE" id="PS50022"/>
    </source>
</evidence>
<dbReference type="AlphaFoldDB" id="A0A1N6F1Z1"/>
<proteinExistence type="predicted"/>